<keyword evidence="5" id="KW-0175">Coiled coil</keyword>
<feature type="domain" description="SANT" evidence="8">
    <location>
        <begin position="491"/>
        <end position="540"/>
    </location>
</feature>
<feature type="domain" description="Myb-like" evidence="7">
    <location>
        <begin position="491"/>
        <end position="536"/>
    </location>
</feature>
<evidence type="ECO:0000256" key="6">
    <source>
        <dbReference type="SAM" id="MobiDB-lite"/>
    </source>
</evidence>
<dbReference type="PROSITE" id="PS51294">
    <property type="entry name" value="HTH_MYB"/>
    <property type="match status" value="1"/>
</dbReference>
<protein>
    <recommendedName>
        <fullName evidence="11">HTH myb-type domain-containing protein</fullName>
    </recommendedName>
</protein>
<evidence type="ECO:0000256" key="4">
    <source>
        <dbReference type="ARBA" id="ARBA00023242"/>
    </source>
</evidence>
<feature type="compositionally biased region" description="Polar residues" evidence="6">
    <location>
        <begin position="456"/>
        <end position="468"/>
    </location>
</feature>
<evidence type="ECO:0000256" key="2">
    <source>
        <dbReference type="ARBA" id="ARBA00023125"/>
    </source>
</evidence>
<evidence type="ECO:0008006" key="11">
    <source>
        <dbReference type="Google" id="ProtNLM"/>
    </source>
</evidence>
<keyword evidence="1" id="KW-0805">Transcription regulation</keyword>
<feature type="region of interest" description="Disordered" evidence="6">
    <location>
        <begin position="207"/>
        <end position="233"/>
    </location>
</feature>
<evidence type="ECO:0000259" key="9">
    <source>
        <dbReference type="PROSITE" id="PS51294"/>
    </source>
</evidence>
<dbReference type="InterPro" id="IPR017884">
    <property type="entry name" value="SANT_dom"/>
</dbReference>
<keyword evidence="4" id="KW-0539">Nucleus</keyword>
<dbReference type="PANTHER" id="PTHR44191">
    <property type="entry name" value="TRANSCRIPTION FACTOR KUA1"/>
    <property type="match status" value="1"/>
</dbReference>
<dbReference type="AlphaFoldDB" id="A0A7S4PQQ0"/>
<feature type="coiled-coil region" evidence="5">
    <location>
        <begin position="403"/>
        <end position="430"/>
    </location>
</feature>
<evidence type="ECO:0000259" key="8">
    <source>
        <dbReference type="PROSITE" id="PS51293"/>
    </source>
</evidence>
<accession>A0A7S4PQQ0</accession>
<evidence type="ECO:0000256" key="1">
    <source>
        <dbReference type="ARBA" id="ARBA00023015"/>
    </source>
</evidence>
<dbReference type="EMBL" id="HBKN01051609">
    <property type="protein sequence ID" value="CAE2342256.1"/>
    <property type="molecule type" value="Transcribed_RNA"/>
</dbReference>
<reference evidence="10" key="1">
    <citation type="submission" date="2021-01" db="EMBL/GenBank/DDBJ databases">
        <authorList>
            <person name="Corre E."/>
            <person name="Pelletier E."/>
            <person name="Niang G."/>
            <person name="Scheremetjew M."/>
            <person name="Finn R."/>
            <person name="Kale V."/>
            <person name="Holt S."/>
            <person name="Cochrane G."/>
            <person name="Meng A."/>
            <person name="Brown T."/>
            <person name="Cohen L."/>
        </authorList>
    </citation>
    <scope>NUCLEOTIDE SEQUENCE</scope>
    <source>
        <strain evidence="10">CCMP 2712</strain>
    </source>
</reference>
<evidence type="ECO:0000256" key="5">
    <source>
        <dbReference type="SAM" id="Coils"/>
    </source>
</evidence>
<dbReference type="Gene3D" id="1.10.10.60">
    <property type="entry name" value="Homeodomain-like"/>
    <property type="match status" value="1"/>
</dbReference>
<dbReference type="GO" id="GO:0006355">
    <property type="term" value="P:regulation of DNA-templated transcription"/>
    <property type="evidence" value="ECO:0007669"/>
    <property type="project" value="UniProtKB-ARBA"/>
</dbReference>
<evidence type="ECO:0000259" key="7">
    <source>
        <dbReference type="PROSITE" id="PS50090"/>
    </source>
</evidence>
<dbReference type="InterPro" id="IPR001005">
    <property type="entry name" value="SANT/Myb"/>
</dbReference>
<evidence type="ECO:0000313" key="10">
    <source>
        <dbReference type="EMBL" id="CAE2342256.1"/>
    </source>
</evidence>
<dbReference type="NCBIfam" id="TIGR01557">
    <property type="entry name" value="myb_SHAQKYF"/>
    <property type="match status" value="1"/>
</dbReference>
<feature type="domain" description="HTH myb-type" evidence="9">
    <location>
        <begin position="491"/>
        <end position="540"/>
    </location>
</feature>
<feature type="region of interest" description="Disordered" evidence="6">
    <location>
        <begin position="452"/>
        <end position="472"/>
    </location>
</feature>
<organism evidence="10">
    <name type="scientific">Guillardia theta</name>
    <name type="common">Cryptophyte</name>
    <name type="synonym">Cryptomonas phi</name>
    <dbReference type="NCBI Taxonomy" id="55529"/>
    <lineage>
        <taxon>Eukaryota</taxon>
        <taxon>Cryptophyceae</taxon>
        <taxon>Pyrenomonadales</taxon>
        <taxon>Geminigeraceae</taxon>
        <taxon>Guillardia</taxon>
    </lineage>
</organism>
<sequence>MLPKMKFDAFAKEQNLERKKVDRSSVSEEVDSFLSKRIVHGRGEVVALMEEFCMKFASSKRRRLQKDGQWNNEVPENISSIGVGLLNARLQFVEVNQNLLELFGSAQILAETDLISLLECHDKVILKGRLDKLSQGASKVLDAQITIERNNLKLELALFSCQFQSDVRFCVLMIPYYPQRQLSAKDVLTASKPSLAIDRLVHKDCNVDSSEETSENDSESSKEKKSVPYHPLLHGICPKSQKTSWLPSASDSQSASLQGSALPAFANTISGMSITSIADYYRALQSTTPVLLAVPTSQTQSDSSSLQRLNLPTSNNLNLSSTLYSSEIKPSVSWPSLAISNLTNTSSQRVQLPGNVGQAADNSYQTSAKSNGNLLTSWSGLNGAMMDFSKTDAAPSLTSLLQQLELQKKLQSQQQQLSALSLQISNLTALIHQRKTETKPEVRPQESAAGVLASMGESSQDTQANSGDQVDVEDEGRALVGRASQRNVTIRWTREEHAAYLKGLERFGTGHWSSISKLYVPSRTPAQVASHHQKFAIRSNLLPAEKQKPSILDITTPAVQKLLAAEREKEIQLQMAQ</sequence>
<gene>
    <name evidence="10" type="ORF">GTHE00462_LOCUS40252</name>
</gene>
<dbReference type="InterPro" id="IPR009057">
    <property type="entry name" value="Homeodomain-like_sf"/>
</dbReference>
<keyword evidence="3" id="KW-0804">Transcription</keyword>
<dbReference type="Pfam" id="PF00249">
    <property type="entry name" value="Myb_DNA-binding"/>
    <property type="match status" value="1"/>
</dbReference>
<dbReference type="GO" id="GO:0003677">
    <property type="term" value="F:DNA binding"/>
    <property type="evidence" value="ECO:0007669"/>
    <property type="project" value="UniProtKB-KW"/>
</dbReference>
<dbReference type="CDD" id="cd00167">
    <property type="entry name" value="SANT"/>
    <property type="match status" value="1"/>
</dbReference>
<name>A0A7S4PQQ0_GUITH</name>
<proteinExistence type="predicted"/>
<dbReference type="PROSITE" id="PS50090">
    <property type="entry name" value="MYB_LIKE"/>
    <property type="match status" value="1"/>
</dbReference>
<feature type="compositionally biased region" description="Acidic residues" evidence="6">
    <location>
        <begin position="209"/>
        <end position="218"/>
    </location>
</feature>
<dbReference type="PANTHER" id="PTHR44191:SF62">
    <property type="entry name" value="OS04G0341900 PROTEIN"/>
    <property type="match status" value="1"/>
</dbReference>
<evidence type="ECO:0000256" key="3">
    <source>
        <dbReference type="ARBA" id="ARBA00023163"/>
    </source>
</evidence>
<dbReference type="InterPro" id="IPR006447">
    <property type="entry name" value="Myb_dom_plants"/>
</dbReference>
<dbReference type="InterPro" id="IPR052245">
    <property type="entry name" value="Plant_Stress_Dev_TF"/>
</dbReference>
<dbReference type="SUPFAM" id="SSF46689">
    <property type="entry name" value="Homeodomain-like"/>
    <property type="match status" value="1"/>
</dbReference>
<dbReference type="InterPro" id="IPR017930">
    <property type="entry name" value="Myb_dom"/>
</dbReference>
<keyword evidence="2" id="KW-0238">DNA-binding</keyword>
<dbReference type="SMART" id="SM00717">
    <property type="entry name" value="SANT"/>
    <property type="match status" value="1"/>
</dbReference>
<dbReference type="PROSITE" id="PS51293">
    <property type="entry name" value="SANT"/>
    <property type="match status" value="1"/>
</dbReference>